<accession>A0A0A0HXR8</accession>
<keyword evidence="1" id="KW-0812">Transmembrane</keyword>
<keyword evidence="1" id="KW-1133">Transmembrane helix</keyword>
<gene>
    <name evidence="2" type="ORF">Z955_15765</name>
</gene>
<evidence type="ECO:0008006" key="4">
    <source>
        <dbReference type="Google" id="ProtNLM"/>
    </source>
</evidence>
<proteinExistence type="predicted"/>
<evidence type="ECO:0000256" key="1">
    <source>
        <dbReference type="SAM" id="Phobius"/>
    </source>
</evidence>
<reference evidence="2 3" key="1">
    <citation type="submission" date="2014-01" db="EMBL/GenBank/DDBJ databases">
        <title>Plasmidome dynamics in the species complex Clostridium novyi sensu lato converts strains of independent lineages into distinctly different pathogens.</title>
        <authorList>
            <person name="Skarin H."/>
            <person name="Segerman B."/>
        </authorList>
    </citation>
    <scope>NUCLEOTIDE SEQUENCE [LARGE SCALE GENOMIC DNA]</scope>
    <source>
        <strain evidence="2 3">DC5</strain>
    </source>
</reference>
<dbReference type="Proteomes" id="UP000030014">
    <property type="component" value="Unassembled WGS sequence"/>
</dbReference>
<organism evidence="2 3">
    <name type="scientific">Clostridium botulinum C/D str. DC5</name>
    <dbReference type="NCBI Taxonomy" id="1443128"/>
    <lineage>
        <taxon>Bacteria</taxon>
        <taxon>Bacillati</taxon>
        <taxon>Bacillota</taxon>
        <taxon>Clostridia</taxon>
        <taxon>Eubacteriales</taxon>
        <taxon>Clostridiaceae</taxon>
        <taxon>Clostridium</taxon>
    </lineage>
</organism>
<feature type="transmembrane region" description="Helical" evidence="1">
    <location>
        <begin position="7"/>
        <end position="26"/>
    </location>
</feature>
<dbReference type="AlphaFoldDB" id="A0A0A0HXR8"/>
<dbReference type="RefSeq" id="WP_039260236.1">
    <property type="nucleotide sequence ID" value="NZ_JDRY01000172.1"/>
</dbReference>
<protein>
    <recommendedName>
        <fullName evidence="4">DUF3139 domain-containing protein</fullName>
    </recommendedName>
</protein>
<dbReference type="EMBL" id="JDRY01000172">
    <property type="protein sequence ID" value="KGM93178.1"/>
    <property type="molecule type" value="Genomic_DNA"/>
</dbReference>
<comment type="caution">
    <text evidence="2">The sequence shown here is derived from an EMBL/GenBank/DDBJ whole genome shotgun (WGS) entry which is preliminary data.</text>
</comment>
<evidence type="ECO:0000313" key="2">
    <source>
        <dbReference type="EMBL" id="KGM93178.1"/>
    </source>
</evidence>
<evidence type="ECO:0000313" key="3">
    <source>
        <dbReference type="Proteomes" id="UP000030014"/>
    </source>
</evidence>
<name>A0A0A0HXR8_CLOBO</name>
<keyword evidence="1" id="KW-0472">Membrane</keyword>
<sequence length="113" mass="13316">MKIFQKKYIFITIFILLAFNNIFLRYRIFSIGDQKEREQILSSTIWKLHKEGYDAKEIKNITVQYNALKGGLLPYEVLVVFSTNPSRAYLYSWVDVHKKGKEVERIGECASNF</sequence>